<gene>
    <name evidence="2" type="ORF">LZC94_13190</name>
</gene>
<organism evidence="2 3">
    <name type="scientific">Pendulispora albinea</name>
    <dbReference type="NCBI Taxonomy" id="2741071"/>
    <lineage>
        <taxon>Bacteria</taxon>
        <taxon>Pseudomonadati</taxon>
        <taxon>Myxococcota</taxon>
        <taxon>Myxococcia</taxon>
        <taxon>Myxococcales</taxon>
        <taxon>Sorangiineae</taxon>
        <taxon>Pendulisporaceae</taxon>
        <taxon>Pendulispora</taxon>
    </lineage>
</organism>
<reference evidence="2 3" key="1">
    <citation type="submission" date="2021-12" db="EMBL/GenBank/DDBJ databases">
        <title>Discovery of the Pendulisporaceae a myxobacterial family with distinct sporulation behavior and unique specialized metabolism.</title>
        <authorList>
            <person name="Garcia R."/>
            <person name="Popoff A."/>
            <person name="Bader C.D."/>
            <person name="Loehr J."/>
            <person name="Walesch S."/>
            <person name="Walt C."/>
            <person name="Boldt J."/>
            <person name="Bunk B."/>
            <person name="Haeckl F.J.F.P.J."/>
            <person name="Gunesch A.P."/>
            <person name="Birkelbach J."/>
            <person name="Nuebel U."/>
            <person name="Pietschmann T."/>
            <person name="Bach T."/>
            <person name="Mueller R."/>
        </authorList>
    </citation>
    <scope>NUCLEOTIDE SEQUENCE [LARGE SCALE GENOMIC DNA]</scope>
    <source>
        <strain evidence="2 3">MSr11954</strain>
    </source>
</reference>
<dbReference type="RefSeq" id="WP_394827846.1">
    <property type="nucleotide sequence ID" value="NZ_CP089984.1"/>
</dbReference>
<dbReference type="PROSITE" id="PS51257">
    <property type="entry name" value="PROKAR_LIPOPROTEIN"/>
    <property type="match status" value="1"/>
</dbReference>
<sequence length="404" mass="43998">MVRSFLRASVLSSLALLGACSSNSGAGDPVSTEPDGTKPLYAFLSLVSTTKSSHSYVNFYDSPDITAVNFNGAREFPGSSGIDAVGGKLFVSSGEAPLIMRFGITEDKKWKDEGNVNFANYGSSAGLWGNGFGSAKGYMTFNNVDRVVWDPATLTIHGRTTASADLVRDRNGLLVRASYDRALIAQGDRLYWPYYWSDGDYYHFDGGSQIAVYDTGTDQIRRLIDAPCPGLDYASKDDEGNLYFSNWVFATAAPVFAAGAPKTCVVKVKAGTDTVDPSFTFNFADVTQGRQAAAFQVIGRGQAFFAVLHDEKIDKASAPDPKSAIYGNVWRFWSFNLVTKEAKPIEGIDTFAGGYRATVVNGRTFLLLPRSDYASSVTYELLPDGTAKRLFESLGWAYQFIRVR</sequence>
<accession>A0ABZ2M6S5</accession>
<protein>
    <submittedName>
        <fullName evidence="2">MxcI</fullName>
    </submittedName>
</protein>
<dbReference type="InterPro" id="IPR011045">
    <property type="entry name" value="N2O_reductase_N"/>
</dbReference>
<evidence type="ECO:0000313" key="2">
    <source>
        <dbReference type="EMBL" id="WXB18204.1"/>
    </source>
</evidence>
<dbReference type="SUPFAM" id="SSF50974">
    <property type="entry name" value="Nitrous oxide reductase, N-terminal domain"/>
    <property type="match status" value="1"/>
</dbReference>
<keyword evidence="3" id="KW-1185">Reference proteome</keyword>
<dbReference type="EMBL" id="CP089984">
    <property type="protein sequence ID" value="WXB18204.1"/>
    <property type="molecule type" value="Genomic_DNA"/>
</dbReference>
<evidence type="ECO:0000313" key="3">
    <source>
        <dbReference type="Proteomes" id="UP001370348"/>
    </source>
</evidence>
<feature type="signal peptide" evidence="1">
    <location>
        <begin position="1"/>
        <end position="26"/>
    </location>
</feature>
<feature type="chain" id="PRO_5047236108" evidence="1">
    <location>
        <begin position="27"/>
        <end position="404"/>
    </location>
</feature>
<keyword evidence="1" id="KW-0732">Signal</keyword>
<evidence type="ECO:0000256" key="1">
    <source>
        <dbReference type="SAM" id="SignalP"/>
    </source>
</evidence>
<proteinExistence type="predicted"/>
<name>A0ABZ2M6S5_9BACT</name>
<dbReference type="Proteomes" id="UP001370348">
    <property type="component" value="Chromosome"/>
</dbReference>